<evidence type="ECO:0000313" key="2">
    <source>
        <dbReference type="EMBL" id="QEW25947.1"/>
    </source>
</evidence>
<dbReference type="OrthoDB" id="7877263at2"/>
<reference evidence="2 3" key="1">
    <citation type="submission" date="2018-08" db="EMBL/GenBank/DDBJ databases">
        <title>Genetic Globetrotter - A new plasmid hitch-hiking vast phylogenetic and geographic distances.</title>
        <authorList>
            <person name="Vollmers J."/>
            <person name="Petersen J."/>
        </authorList>
    </citation>
    <scope>NUCLEOTIDE SEQUENCE [LARGE SCALE GENOMIC DNA]</scope>
    <source>
        <strain evidence="2 3">DSM 26383</strain>
    </source>
</reference>
<dbReference type="KEGG" id="rid:RIdsm_01740"/>
<feature type="transmembrane region" description="Helical" evidence="1">
    <location>
        <begin position="54"/>
        <end position="72"/>
    </location>
</feature>
<keyword evidence="1" id="KW-1133">Transmembrane helix</keyword>
<keyword evidence="1" id="KW-0472">Membrane</keyword>
<gene>
    <name evidence="2" type="ORF">RIdsm_01740</name>
</gene>
<dbReference type="PROSITE" id="PS51257">
    <property type="entry name" value="PROKAR_LIPOPROTEIN"/>
    <property type="match status" value="1"/>
</dbReference>
<feature type="transmembrane region" description="Helical" evidence="1">
    <location>
        <begin position="118"/>
        <end position="138"/>
    </location>
</feature>
<accession>A0A5P3A9C2</accession>
<keyword evidence="1" id="KW-0812">Transmembrane</keyword>
<feature type="transmembrane region" description="Helical" evidence="1">
    <location>
        <begin position="84"/>
        <end position="112"/>
    </location>
</feature>
<name>A0A5P3A9C2_9RHOB</name>
<dbReference type="EMBL" id="CP031598">
    <property type="protein sequence ID" value="QEW25947.1"/>
    <property type="molecule type" value="Genomic_DNA"/>
</dbReference>
<protein>
    <submittedName>
        <fullName evidence="2">Uncharacterized protein</fullName>
    </submittedName>
</protein>
<evidence type="ECO:0000256" key="1">
    <source>
        <dbReference type="SAM" id="Phobius"/>
    </source>
</evidence>
<dbReference type="AlphaFoldDB" id="A0A5P3A9C2"/>
<evidence type="ECO:0000313" key="3">
    <source>
        <dbReference type="Proteomes" id="UP000325785"/>
    </source>
</evidence>
<feature type="transmembrane region" description="Helical" evidence="1">
    <location>
        <begin position="7"/>
        <end position="25"/>
    </location>
</feature>
<dbReference type="RefSeq" id="WP_057814024.1">
    <property type="nucleotide sequence ID" value="NZ_CP031598.1"/>
</dbReference>
<dbReference type="Proteomes" id="UP000325785">
    <property type="component" value="Chromosome"/>
</dbReference>
<sequence>MGPYRITSLGYAALLLLMGCVGLLYDRLSRGLAEPGEGGPFFCRELLSSGGDDSGLVSVFAAFLVPAGLRLARLSAGPVGYEGLVFLICLVLSCASLVLARLDCGAIVYTAFGVPDPMLAAALVALPVSGGLLLKLYFDRRQGKGR</sequence>
<organism evidence="2 3">
    <name type="scientific">Roseovarius indicus</name>
    <dbReference type="NCBI Taxonomy" id="540747"/>
    <lineage>
        <taxon>Bacteria</taxon>
        <taxon>Pseudomonadati</taxon>
        <taxon>Pseudomonadota</taxon>
        <taxon>Alphaproteobacteria</taxon>
        <taxon>Rhodobacterales</taxon>
        <taxon>Roseobacteraceae</taxon>
        <taxon>Roseovarius</taxon>
    </lineage>
</organism>
<proteinExistence type="predicted"/>